<proteinExistence type="predicted"/>
<dbReference type="OrthoDB" id="483160at2"/>
<organism evidence="1 2">
    <name type="scientific">Dethiosulfatibacter aminovorans DSM 17477</name>
    <dbReference type="NCBI Taxonomy" id="1121476"/>
    <lineage>
        <taxon>Bacteria</taxon>
        <taxon>Bacillati</taxon>
        <taxon>Bacillota</taxon>
        <taxon>Tissierellia</taxon>
        <taxon>Dethiosulfatibacter</taxon>
    </lineage>
</organism>
<dbReference type="PANTHER" id="PTHR40267:SF1">
    <property type="entry name" value="BLR3294 PROTEIN"/>
    <property type="match status" value="1"/>
</dbReference>
<dbReference type="Proteomes" id="UP000184052">
    <property type="component" value="Unassembled WGS sequence"/>
</dbReference>
<evidence type="ECO:0000313" key="1">
    <source>
        <dbReference type="EMBL" id="SHJ25837.1"/>
    </source>
</evidence>
<reference evidence="1 2" key="1">
    <citation type="submission" date="2016-11" db="EMBL/GenBank/DDBJ databases">
        <authorList>
            <person name="Jaros S."/>
            <person name="Januszkiewicz K."/>
            <person name="Wedrychowicz H."/>
        </authorList>
    </citation>
    <scope>NUCLEOTIDE SEQUENCE [LARGE SCALE GENOMIC DNA]</scope>
    <source>
        <strain evidence="1 2">DSM 17477</strain>
    </source>
</reference>
<sequence length="247" mass="27035">MLNISKPWNARIGAIYISSSLTMEREWHMALPDDVSFHIARISLDDDNSTEQGLIDMLESGQVEEAARKLASAEVDVIAFGCTAGSFIKGIKWDKDLAKKISDAAGGIPATTTSSGLLDAINTLGCKTITVASPYIDELNVKEKAFLEGNGIEVVNIRGKECLKDQDIAKVTAEEFVELHLEMDTPESDCAFITCTNSNSIEAINYLEDKLKKPVMSSNQVTLWSCLKKAGYKKSIPGYGMLLEKYL</sequence>
<gene>
    <name evidence="1" type="ORF">SAMN02745751_02115</name>
</gene>
<protein>
    <submittedName>
        <fullName evidence="1">Maleate isomerase</fullName>
    </submittedName>
</protein>
<keyword evidence="1" id="KW-0413">Isomerase</keyword>
<dbReference type="AlphaFoldDB" id="A0A1M6HUK7"/>
<accession>A0A1M6HUK7</accession>
<dbReference type="STRING" id="1121476.SAMN02745751_02115"/>
<dbReference type="PIRSF" id="PIRSF015736">
    <property type="entry name" value="MI"/>
    <property type="match status" value="1"/>
</dbReference>
<name>A0A1M6HUK7_9FIRM</name>
<dbReference type="PANTHER" id="PTHR40267">
    <property type="entry name" value="BLR3294 PROTEIN"/>
    <property type="match status" value="1"/>
</dbReference>
<dbReference type="Gene3D" id="3.40.50.12500">
    <property type="match status" value="1"/>
</dbReference>
<dbReference type="GO" id="GO:0016853">
    <property type="term" value="F:isomerase activity"/>
    <property type="evidence" value="ECO:0007669"/>
    <property type="project" value="UniProtKB-KW"/>
</dbReference>
<dbReference type="RefSeq" id="WP_073049548.1">
    <property type="nucleotide sequence ID" value="NZ_FQZL01000014.1"/>
</dbReference>
<dbReference type="Pfam" id="PF17645">
    <property type="entry name" value="Amdase"/>
    <property type="match status" value="1"/>
</dbReference>
<evidence type="ECO:0000313" key="2">
    <source>
        <dbReference type="Proteomes" id="UP000184052"/>
    </source>
</evidence>
<dbReference type="EMBL" id="FQZL01000014">
    <property type="protein sequence ID" value="SHJ25837.1"/>
    <property type="molecule type" value="Genomic_DNA"/>
</dbReference>
<dbReference type="InterPro" id="IPR026286">
    <property type="entry name" value="MaiA/AMDase"/>
</dbReference>
<keyword evidence="2" id="KW-1185">Reference proteome</keyword>
<dbReference type="InterPro" id="IPR053714">
    <property type="entry name" value="Iso_Racemase_Enz_sf"/>
</dbReference>